<dbReference type="Proteomes" id="UP000441389">
    <property type="component" value="Unassembled WGS sequence"/>
</dbReference>
<keyword evidence="3" id="KW-0378">Hydrolase</keyword>
<gene>
    <name evidence="3" type="ORF">GON01_09545</name>
</gene>
<keyword evidence="1" id="KW-1133">Transmembrane helix</keyword>
<dbReference type="RefSeq" id="WP_157027153.1">
    <property type="nucleotide sequence ID" value="NZ_WQMS01000012.1"/>
</dbReference>
<dbReference type="PANTHER" id="PTHR43194">
    <property type="entry name" value="HYDROLASE ALPHA/BETA FOLD FAMILY"/>
    <property type="match status" value="1"/>
</dbReference>
<keyword evidence="1" id="KW-0472">Membrane</keyword>
<dbReference type="InterPro" id="IPR029058">
    <property type="entry name" value="AB_hydrolase_fold"/>
</dbReference>
<protein>
    <submittedName>
        <fullName evidence="3">Alpha/beta fold hydrolase</fullName>
    </submittedName>
</protein>
<dbReference type="PANTHER" id="PTHR43194:SF2">
    <property type="entry name" value="PEROXISOMAL MEMBRANE PROTEIN LPX1"/>
    <property type="match status" value="1"/>
</dbReference>
<reference evidence="3 4" key="1">
    <citation type="submission" date="2019-12" db="EMBL/GenBank/DDBJ databases">
        <authorList>
            <person name="Huq M.A."/>
        </authorList>
    </citation>
    <scope>NUCLEOTIDE SEQUENCE [LARGE SCALE GENOMIC DNA]</scope>
    <source>
        <strain evidence="3 4">MAH-20</strain>
    </source>
</reference>
<dbReference type="InterPro" id="IPR000073">
    <property type="entry name" value="AB_hydrolase_1"/>
</dbReference>
<proteinExistence type="predicted"/>
<evidence type="ECO:0000313" key="3">
    <source>
        <dbReference type="EMBL" id="MVO78176.1"/>
    </source>
</evidence>
<dbReference type="GO" id="GO:0016787">
    <property type="term" value="F:hydrolase activity"/>
    <property type="evidence" value="ECO:0007669"/>
    <property type="project" value="UniProtKB-KW"/>
</dbReference>
<comment type="caution">
    <text evidence="3">The sequence shown here is derived from an EMBL/GenBank/DDBJ whole genome shotgun (WGS) entry which is preliminary data.</text>
</comment>
<name>A0A6I4J1K6_9SPHN</name>
<dbReference type="InterPro" id="IPR050228">
    <property type="entry name" value="Carboxylesterase_BioH"/>
</dbReference>
<dbReference type="Pfam" id="PF00561">
    <property type="entry name" value="Abhydrolase_1"/>
    <property type="match status" value="1"/>
</dbReference>
<dbReference type="Gene3D" id="3.40.50.1820">
    <property type="entry name" value="alpha/beta hydrolase"/>
    <property type="match status" value="1"/>
</dbReference>
<evidence type="ECO:0000256" key="1">
    <source>
        <dbReference type="SAM" id="Phobius"/>
    </source>
</evidence>
<dbReference type="AlphaFoldDB" id="A0A6I4J1K6"/>
<keyword evidence="4" id="KW-1185">Reference proteome</keyword>
<evidence type="ECO:0000259" key="2">
    <source>
        <dbReference type="Pfam" id="PF00561"/>
    </source>
</evidence>
<feature type="transmembrane region" description="Helical" evidence="1">
    <location>
        <begin position="96"/>
        <end position="124"/>
    </location>
</feature>
<sequence length="297" mass="32011">MGESTKTTSIFAERTWLSPDSVQLYLRDYPGASGEARLPVVCLHGLTRNSKDFEEIASTIAATGRRVIVPDVRGRGRSGMSPDPMRYLPAAYARDLIGMLAALGVARAVFLGTSMGGVITMLAAARRNRMVAAAILNDIGPEASPEGLARIAGYAGRPATVSSWDEAAAYVRSINEAAFPNWDDAAWSSFARRTFREDADGGLALDYDPAIRVPILAGKLKAPKFLAWHLFLRLARRRPTLVLRGELSDILSRPIAARMQKAVPAIELVEVGGVGHAPMLDEPDAQASILSFLERAP</sequence>
<keyword evidence="1" id="KW-0812">Transmembrane</keyword>
<dbReference type="SUPFAM" id="SSF53474">
    <property type="entry name" value="alpha/beta-Hydrolases"/>
    <property type="match status" value="1"/>
</dbReference>
<organism evidence="3 4">
    <name type="scientific">Sphingomonas horti</name>
    <dbReference type="NCBI Taxonomy" id="2682842"/>
    <lineage>
        <taxon>Bacteria</taxon>
        <taxon>Pseudomonadati</taxon>
        <taxon>Pseudomonadota</taxon>
        <taxon>Alphaproteobacteria</taxon>
        <taxon>Sphingomonadales</taxon>
        <taxon>Sphingomonadaceae</taxon>
        <taxon>Sphingomonas</taxon>
    </lineage>
</organism>
<feature type="domain" description="AB hydrolase-1" evidence="2">
    <location>
        <begin position="39"/>
        <end position="283"/>
    </location>
</feature>
<accession>A0A6I4J1K6</accession>
<evidence type="ECO:0000313" key="4">
    <source>
        <dbReference type="Proteomes" id="UP000441389"/>
    </source>
</evidence>
<dbReference type="EMBL" id="WQMS01000012">
    <property type="protein sequence ID" value="MVO78176.1"/>
    <property type="molecule type" value="Genomic_DNA"/>
</dbReference>